<dbReference type="Gene3D" id="3.40.430.10">
    <property type="entry name" value="Dihydrofolate Reductase, subunit A"/>
    <property type="match status" value="1"/>
</dbReference>
<dbReference type="EMBL" id="FOFA01000013">
    <property type="protein sequence ID" value="SER32549.1"/>
    <property type="molecule type" value="Genomic_DNA"/>
</dbReference>
<dbReference type="STRING" id="1036181.SAMN05421756_11334"/>
<feature type="domain" description="Bacterial bifunctional deaminase-reductase C-terminal" evidence="1">
    <location>
        <begin position="5"/>
        <end position="183"/>
    </location>
</feature>
<dbReference type="AlphaFoldDB" id="A0A1H9NA32"/>
<proteinExistence type="predicted"/>
<dbReference type="SUPFAM" id="SSF53597">
    <property type="entry name" value="Dihydrofolate reductase-like"/>
    <property type="match status" value="1"/>
</dbReference>
<dbReference type="Pfam" id="PF01872">
    <property type="entry name" value="RibD_C"/>
    <property type="match status" value="1"/>
</dbReference>
<evidence type="ECO:0000313" key="2">
    <source>
        <dbReference type="EMBL" id="SER32549.1"/>
    </source>
</evidence>
<gene>
    <name evidence="2" type="ORF">SAMN05421756_11334</name>
</gene>
<protein>
    <submittedName>
        <fullName evidence="2">Dihydrofolate reductase</fullName>
    </submittedName>
</protein>
<dbReference type="InterPro" id="IPR050765">
    <property type="entry name" value="Riboflavin_Biosynth_HTPR"/>
</dbReference>
<dbReference type="GO" id="GO:0009231">
    <property type="term" value="P:riboflavin biosynthetic process"/>
    <property type="evidence" value="ECO:0007669"/>
    <property type="project" value="InterPro"/>
</dbReference>
<dbReference type="PANTHER" id="PTHR38011">
    <property type="entry name" value="DIHYDROFOLATE REDUCTASE FAMILY PROTEIN (AFU_ORTHOLOGUE AFUA_8G06820)"/>
    <property type="match status" value="1"/>
</dbReference>
<accession>A0A1H9NA32</accession>
<dbReference type="Proteomes" id="UP000198504">
    <property type="component" value="Unassembled WGS sequence"/>
</dbReference>
<name>A0A1H9NA32_9ACTN</name>
<reference evidence="3" key="1">
    <citation type="submission" date="2016-10" db="EMBL/GenBank/DDBJ databases">
        <authorList>
            <person name="Varghese N."/>
            <person name="Submissions S."/>
        </authorList>
    </citation>
    <scope>NUCLEOTIDE SEQUENCE [LARGE SCALE GENOMIC DNA]</scope>
    <source>
        <strain evidence="3">CGMCC 4.6856</strain>
    </source>
</reference>
<evidence type="ECO:0000313" key="3">
    <source>
        <dbReference type="Proteomes" id="UP000198504"/>
    </source>
</evidence>
<keyword evidence="3" id="KW-1185">Reference proteome</keyword>
<dbReference type="InterPro" id="IPR002734">
    <property type="entry name" value="RibDG_C"/>
</dbReference>
<dbReference type="InterPro" id="IPR024072">
    <property type="entry name" value="DHFR-like_dom_sf"/>
</dbReference>
<sequence>MRPLTYLVASSLDGRIAAPDGSTDAFPFDPAYGAALAQDWGDALPTAFHTAFGTTPPGDRFDAVVMGRGTFEPALQAGVADPYAHLDTYVCSTTLDPAEHPGVTVVAADPVALVRDLKRADGTGIWLCGGGRLAATLADEIDRLVVKLNPVTLGAGRPLVDGAYDPRAWRLESTRTFEVGVVLLEYARQS</sequence>
<dbReference type="OrthoDB" id="3471498at2"/>
<dbReference type="GO" id="GO:0008703">
    <property type="term" value="F:5-amino-6-(5-phosphoribosylamino)uracil reductase activity"/>
    <property type="evidence" value="ECO:0007669"/>
    <property type="project" value="InterPro"/>
</dbReference>
<dbReference type="RefSeq" id="WP_091186606.1">
    <property type="nucleotide sequence ID" value="NZ_FOFA01000013.1"/>
</dbReference>
<organism evidence="2 3">
    <name type="scientific">Microlunatus flavus</name>
    <dbReference type="NCBI Taxonomy" id="1036181"/>
    <lineage>
        <taxon>Bacteria</taxon>
        <taxon>Bacillati</taxon>
        <taxon>Actinomycetota</taxon>
        <taxon>Actinomycetes</taxon>
        <taxon>Propionibacteriales</taxon>
        <taxon>Propionibacteriaceae</taxon>
        <taxon>Microlunatus</taxon>
    </lineage>
</organism>
<dbReference type="PANTHER" id="PTHR38011:SF11">
    <property type="entry name" value="2,5-DIAMINO-6-RIBOSYLAMINO-4(3H)-PYRIMIDINONE 5'-PHOSPHATE REDUCTASE"/>
    <property type="match status" value="1"/>
</dbReference>
<evidence type="ECO:0000259" key="1">
    <source>
        <dbReference type="Pfam" id="PF01872"/>
    </source>
</evidence>